<keyword evidence="7 10" id="KW-0376">Hydrogen peroxide</keyword>
<evidence type="ECO:0000256" key="4">
    <source>
        <dbReference type="ARBA" id="ARBA00022723"/>
    </source>
</evidence>
<protein>
    <recommendedName>
        <fullName evidence="10">Catalase</fullName>
        <ecNumber evidence="10">1.11.1.6</ecNumber>
    </recommendedName>
</protein>
<dbReference type="OrthoDB" id="9760293at2"/>
<keyword evidence="2 10" id="KW-0575">Peroxidase</keyword>
<evidence type="ECO:0000256" key="7">
    <source>
        <dbReference type="ARBA" id="ARBA00023324"/>
    </source>
</evidence>
<dbReference type="InterPro" id="IPR024711">
    <property type="entry name" value="Catalase_clade1/3"/>
</dbReference>
<feature type="active site" evidence="8">
    <location>
        <position position="72"/>
    </location>
</feature>
<dbReference type="PANTHER" id="PTHR11465:SF9">
    <property type="entry name" value="CATALASE"/>
    <property type="match status" value="1"/>
</dbReference>
<organism evidence="13 14">
    <name type="scientific">Levilactobacillus bambusae</name>
    <dbReference type="NCBI Taxonomy" id="2024736"/>
    <lineage>
        <taxon>Bacteria</taxon>
        <taxon>Bacillati</taxon>
        <taxon>Bacillota</taxon>
        <taxon>Bacilli</taxon>
        <taxon>Lactobacillales</taxon>
        <taxon>Lactobacillaceae</taxon>
        <taxon>Levilactobacillus</taxon>
    </lineage>
</organism>
<evidence type="ECO:0000313" key="14">
    <source>
        <dbReference type="Proteomes" id="UP000245080"/>
    </source>
</evidence>
<feature type="compositionally biased region" description="Low complexity" evidence="11">
    <location>
        <begin position="1"/>
        <end position="11"/>
    </location>
</feature>
<dbReference type="PRINTS" id="PR00067">
    <property type="entry name" value="CATALASE"/>
</dbReference>
<proteinExistence type="inferred from homology"/>
<dbReference type="PROSITE" id="PS00437">
    <property type="entry name" value="CATALASE_1"/>
    <property type="match status" value="1"/>
</dbReference>
<comment type="similarity">
    <text evidence="1 10">Belongs to the catalase family.</text>
</comment>
<dbReference type="GO" id="GO:0004096">
    <property type="term" value="F:catalase activity"/>
    <property type="evidence" value="ECO:0007669"/>
    <property type="project" value="UniProtKB-EC"/>
</dbReference>
<feature type="binding site" description="axial binding residue" evidence="9">
    <location>
        <position position="355"/>
    </location>
    <ligand>
        <name>heme</name>
        <dbReference type="ChEBI" id="CHEBI:30413"/>
    </ligand>
    <ligandPart>
        <name>Fe</name>
        <dbReference type="ChEBI" id="CHEBI:18248"/>
    </ligandPart>
</feature>
<dbReference type="EC" id="1.11.1.6" evidence="10"/>
<feature type="domain" description="Catalase core" evidence="12">
    <location>
        <begin position="25"/>
        <end position="409"/>
    </location>
</feature>
<feature type="compositionally biased region" description="Polar residues" evidence="11">
    <location>
        <begin position="22"/>
        <end position="40"/>
    </location>
</feature>
<keyword evidence="3 9" id="KW-0349">Heme</keyword>
<keyword evidence="6 9" id="KW-0408">Iron</keyword>
<dbReference type="PROSITE" id="PS00438">
    <property type="entry name" value="CATALASE_2"/>
    <property type="match status" value="1"/>
</dbReference>
<sequence length="501" mass="56923">MTDHQQPNNSNDKNDKPKQGQPDLTTNNGAPQANNENTLTAGPRGPVVMQDFGFTEKLAHFDRERIPERVVHAKGAGAKGYFELDHDLSAYTSADFLTHPEKKTPMLARFSNVAGESGHADTYRDVRGFALRFYTDEGNFDIVGNNTPVFFMNDPLKFPDFIHSQKRNPSTHERSTDMQWDYFSHSPEATHQVVILMSDRGIPYSYRYMHGYGSHTFSWTNAKGENFWIKYHFKSNQGIKNLTDEEADVMAGKEPDWYIKDLYDAIDHGDYPSWNVYVQIIPYEEGLKYKDDIFDVTKVVSQHDYPLQKIGKFTLNENPVDYFTDVEEAAFSPANIVPGVGLSPDKLLQGRLFAYTDAERYRLGTNYDQIPVNRPKNTVKNYDRDGKMQVTDNGAGAVNYEPNSLGGPVQNPRGTQMTYPVQGEVKAYPQNDDYFSAPRALYQILTPDKKDWLIQDIKDSLGTVKSTDTKIRQTKLFYQVDPDFGTRVAKVLGLSMSDITN</sequence>
<dbReference type="PANTHER" id="PTHR11465">
    <property type="entry name" value="CATALASE"/>
    <property type="match status" value="1"/>
</dbReference>
<dbReference type="InterPro" id="IPR011614">
    <property type="entry name" value="Catalase_core"/>
</dbReference>
<dbReference type="GO" id="GO:0046872">
    <property type="term" value="F:metal ion binding"/>
    <property type="evidence" value="ECO:0007669"/>
    <property type="project" value="UniProtKB-KW"/>
</dbReference>
<evidence type="ECO:0000256" key="9">
    <source>
        <dbReference type="PIRSR" id="PIRSR038928-2"/>
    </source>
</evidence>
<evidence type="ECO:0000256" key="8">
    <source>
        <dbReference type="PIRSR" id="PIRSR038928-1"/>
    </source>
</evidence>
<dbReference type="GO" id="GO:0020037">
    <property type="term" value="F:heme binding"/>
    <property type="evidence" value="ECO:0007669"/>
    <property type="project" value="InterPro"/>
</dbReference>
<evidence type="ECO:0000313" key="13">
    <source>
        <dbReference type="EMBL" id="PWG00264.1"/>
    </source>
</evidence>
<reference evidence="13 14" key="1">
    <citation type="journal article" date="2018" name="Int. J. Syst. Evol. Microbiol.">
        <title>Lactobacillus bambusae sp. nov., isolated from a traditional fermented Ma-bamboo shoots of Taiwan.</title>
        <authorList>
            <person name="Wang L.-T."/>
        </authorList>
    </citation>
    <scope>NUCLEOTIDE SEQUENCE [LARGE SCALE GENOMIC DNA]</scope>
    <source>
        <strain evidence="13 14">BS-W1</strain>
    </source>
</reference>
<evidence type="ECO:0000256" key="10">
    <source>
        <dbReference type="RuleBase" id="RU000498"/>
    </source>
</evidence>
<dbReference type="AlphaFoldDB" id="A0A2V1MZ26"/>
<dbReference type="InterPro" id="IPR018028">
    <property type="entry name" value="Catalase"/>
</dbReference>
<comment type="cofactor">
    <cofactor evidence="9">
        <name>heme</name>
        <dbReference type="ChEBI" id="CHEBI:30413"/>
    </cofactor>
</comment>
<comment type="caution">
    <text evidence="13">The sequence shown here is derived from an EMBL/GenBank/DDBJ whole genome shotgun (WGS) entry which is preliminary data.</text>
</comment>
<accession>A0A2V1MZ26</accession>
<name>A0A2V1MZ26_9LACO</name>
<dbReference type="InterPro" id="IPR010582">
    <property type="entry name" value="Catalase_immune_responsive"/>
</dbReference>
<dbReference type="GO" id="GO:0042542">
    <property type="term" value="P:response to hydrogen peroxide"/>
    <property type="evidence" value="ECO:0007669"/>
    <property type="project" value="TreeGrafter"/>
</dbReference>
<evidence type="ECO:0000256" key="3">
    <source>
        <dbReference type="ARBA" id="ARBA00022617"/>
    </source>
</evidence>
<dbReference type="SUPFAM" id="SSF56634">
    <property type="entry name" value="Heme-dependent catalase-like"/>
    <property type="match status" value="1"/>
</dbReference>
<dbReference type="PROSITE" id="PS51402">
    <property type="entry name" value="CATALASE_3"/>
    <property type="match status" value="1"/>
</dbReference>
<evidence type="ECO:0000259" key="12">
    <source>
        <dbReference type="SMART" id="SM01060"/>
    </source>
</evidence>
<feature type="active site" evidence="8">
    <location>
        <position position="145"/>
    </location>
</feature>
<dbReference type="InterPro" id="IPR002226">
    <property type="entry name" value="Catalase_haem_BS"/>
</dbReference>
<dbReference type="Proteomes" id="UP000245080">
    <property type="component" value="Unassembled WGS sequence"/>
</dbReference>
<evidence type="ECO:0000256" key="11">
    <source>
        <dbReference type="SAM" id="MobiDB-lite"/>
    </source>
</evidence>
<dbReference type="Gene3D" id="2.40.180.10">
    <property type="entry name" value="Catalase core domain"/>
    <property type="match status" value="1"/>
</dbReference>
<dbReference type="Pfam" id="PF06628">
    <property type="entry name" value="Catalase-rel"/>
    <property type="match status" value="1"/>
</dbReference>
<evidence type="ECO:0000256" key="5">
    <source>
        <dbReference type="ARBA" id="ARBA00023002"/>
    </source>
</evidence>
<keyword evidence="14" id="KW-1185">Reference proteome</keyword>
<dbReference type="FunFam" id="2.40.180.10:FF:000001">
    <property type="entry name" value="Catalase"/>
    <property type="match status" value="1"/>
</dbReference>
<evidence type="ECO:0000256" key="6">
    <source>
        <dbReference type="ARBA" id="ARBA00023004"/>
    </source>
</evidence>
<dbReference type="Pfam" id="PF00199">
    <property type="entry name" value="Catalase"/>
    <property type="match status" value="1"/>
</dbReference>
<dbReference type="SMART" id="SM01060">
    <property type="entry name" value="Catalase"/>
    <property type="match status" value="1"/>
</dbReference>
<dbReference type="PIRSF" id="PIRSF038928">
    <property type="entry name" value="Catalase_clade1-3"/>
    <property type="match status" value="1"/>
</dbReference>
<evidence type="ECO:0000256" key="2">
    <source>
        <dbReference type="ARBA" id="ARBA00022559"/>
    </source>
</evidence>
<dbReference type="EMBL" id="QCXQ01000002">
    <property type="protein sequence ID" value="PWG00264.1"/>
    <property type="molecule type" value="Genomic_DNA"/>
</dbReference>
<dbReference type="InterPro" id="IPR020835">
    <property type="entry name" value="Catalase_sf"/>
</dbReference>
<comment type="catalytic activity">
    <reaction evidence="10">
        <text>2 H2O2 = O2 + 2 H2O</text>
        <dbReference type="Rhea" id="RHEA:20309"/>
        <dbReference type="ChEBI" id="CHEBI:15377"/>
        <dbReference type="ChEBI" id="CHEBI:15379"/>
        <dbReference type="ChEBI" id="CHEBI:16240"/>
        <dbReference type="EC" id="1.11.1.6"/>
    </reaction>
</comment>
<dbReference type="RefSeq" id="WP_109250211.1">
    <property type="nucleotide sequence ID" value="NZ_QCXQ01000002.1"/>
</dbReference>
<evidence type="ECO:0000256" key="1">
    <source>
        <dbReference type="ARBA" id="ARBA00005329"/>
    </source>
</evidence>
<dbReference type="GO" id="GO:0005737">
    <property type="term" value="C:cytoplasm"/>
    <property type="evidence" value="ECO:0007669"/>
    <property type="project" value="TreeGrafter"/>
</dbReference>
<keyword evidence="5 10" id="KW-0560">Oxidoreductase</keyword>
<feature type="region of interest" description="Disordered" evidence="11">
    <location>
        <begin position="1"/>
        <end position="47"/>
    </location>
</feature>
<keyword evidence="4 9" id="KW-0479">Metal-binding</keyword>
<gene>
    <name evidence="13" type="ORF">DCM90_04850</name>
</gene>
<dbReference type="InterPro" id="IPR024708">
    <property type="entry name" value="Catalase_AS"/>
</dbReference>
<dbReference type="GO" id="GO:0042744">
    <property type="term" value="P:hydrogen peroxide catabolic process"/>
    <property type="evidence" value="ECO:0007669"/>
    <property type="project" value="UniProtKB-KW"/>
</dbReference>